<evidence type="ECO:0000313" key="3">
    <source>
        <dbReference type="Proteomes" id="UP000054845"/>
    </source>
</evidence>
<proteinExistence type="predicted"/>
<dbReference type="EMBL" id="CCYA01000118">
    <property type="protein sequence ID" value="CEH12017.1"/>
    <property type="molecule type" value="Genomic_DNA"/>
</dbReference>
<feature type="region of interest" description="Disordered" evidence="1">
    <location>
        <begin position="93"/>
        <end position="112"/>
    </location>
</feature>
<evidence type="ECO:0000256" key="1">
    <source>
        <dbReference type="SAM" id="MobiDB-lite"/>
    </source>
</evidence>
<dbReference type="AlphaFoldDB" id="A0A0P1B9P9"/>
<organism evidence="2 3">
    <name type="scientific">Ceraceosorus bombacis</name>
    <dbReference type="NCBI Taxonomy" id="401625"/>
    <lineage>
        <taxon>Eukaryota</taxon>
        <taxon>Fungi</taxon>
        <taxon>Dikarya</taxon>
        <taxon>Basidiomycota</taxon>
        <taxon>Ustilaginomycotina</taxon>
        <taxon>Exobasidiomycetes</taxon>
        <taxon>Ceraceosorales</taxon>
        <taxon>Ceraceosoraceae</taxon>
        <taxon>Ceraceosorus</taxon>
    </lineage>
</organism>
<reference evidence="3" key="1">
    <citation type="submission" date="2014-09" db="EMBL/GenBank/DDBJ databases">
        <authorList>
            <person name="Sharma Rahul"/>
            <person name="Thines Marco"/>
        </authorList>
    </citation>
    <scope>NUCLEOTIDE SEQUENCE [LARGE SCALE GENOMIC DNA]</scope>
</reference>
<keyword evidence="3" id="KW-1185">Reference proteome</keyword>
<dbReference type="Proteomes" id="UP000054845">
    <property type="component" value="Unassembled WGS sequence"/>
</dbReference>
<evidence type="ECO:0000313" key="2">
    <source>
        <dbReference type="EMBL" id="CEH12017.1"/>
    </source>
</evidence>
<accession>A0A0P1B9P9</accession>
<sequence>MRAPVSVPHKSVIRPQSPLRLSLRQFVARFCRPLSSCFMFSAMVRGAGGQCGLPRCGSDAPKDCKRIIMMAGFERKKMIAPIVELIVARAETTTERHGTGAGAMASPSRGHG</sequence>
<name>A0A0P1B9P9_9BASI</name>
<protein>
    <submittedName>
        <fullName evidence="2">Uncharacterized protein</fullName>
    </submittedName>
</protein>